<organism evidence="1">
    <name type="scientific">uncultured Caudovirales phage</name>
    <dbReference type="NCBI Taxonomy" id="2100421"/>
    <lineage>
        <taxon>Viruses</taxon>
        <taxon>Duplodnaviria</taxon>
        <taxon>Heunggongvirae</taxon>
        <taxon>Uroviricota</taxon>
        <taxon>Caudoviricetes</taxon>
        <taxon>Peduoviridae</taxon>
        <taxon>Maltschvirus</taxon>
        <taxon>Maltschvirus maltsch</taxon>
    </lineage>
</organism>
<evidence type="ECO:0000313" key="1">
    <source>
        <dbReference type="EMBL" id="CAB4160013.1"/>
    </source>
</evidence>
<name>A0A6J5NMC6_9CAUD</name>
<reference evidence="1" key="1">
    <citation type="submission" date="2020-04" db="EMBL/GenBank/DDBJ databases">
        <authorList>
            <person name="Chiriac C."/>
            <person name="Salcher M."/>
            <person name="Ghai R."/>
            <person name="Kavagutti S V."/>
        </authorList>
    </citation>
    <scope>NUCLEOTIDE SEQUENCE</scope>
</reference>
<proteinExistence type="predicted"/>
<sequence>MEIKTVKKILSFLSVNKTEFLGLVNENTKKFNPIFTKIYGTLIDDKELIVESLKKYEDVKKIVMELVDAWKDSETVAYLRNEIETELNTALTNSPEAQEFQSRLEDYLDGDGSAKSPKYNVSYTTEDGNRMADILRDIESRKDKIRMACVSTKSIIVLKELARTNMTLTNMVEGLILRNGGYDLKNYCDSVTNQLQGVDEDLRRLEIQGLNA</sequence>
<dbReference type="EMBL" id="LR796696">
    <property type="protein sequence ID" value="CAB4160013.1"/>
    <property type="molecule type" value="Genomic_DNA"/>
</dbReference>
<accession>A0A6J5NMC6</accession>
<protein>
    <submittedName>
        <fullName evidence="1">Uncharacterized protein</fullName>
    </submittedName>
</protein>
<gene>
    <name evidence="1" type="ORF">UFOVP724_44</name>
</gene>